<evidence type="ECO:0000313" key="2">
    <source>
        <dbReference type="EMBL" id="EEF26778.1"/>
    </source>
</evidence>
<keyword evidence="3" id="KW-1185">Reference proteome</keyword>
<dbReference type="Proteomes" id="UP000008311">
    <property type="component" value="Unassembled WGS sequence"/>
</dbReference>
<feature type="region of interest" description="Disordered" evidence="1">
    <location>
        <begin position="91"/>
        <end position="127"/>
    </location>
</feature>
<feature type="non-terminal residue" evidence="2">
    <location>
        <position position="623"/>
    </location>
</feature>
<sequence>MTKAICFYCGLEKSGALLACSGCGTIPRTSNELALSLVLTDHLSSKLQLAHYSHELRNHMKLSVPSDALAQAQEALKDPQLMTMLGELSEPEHPLAAKPSSPPKPAAAPRPPPTPTSTRTPRSIQTTALHKNPFAILGVTTRDDRKKIAEQAEEKSLELDHDVCQKARSDLTHPRNRLIAEIAWLPGVSPRKASQLLESLLRDPMAIREESGLPTLAHCNLMAAAFEAVNANDQADDVAEFIQEMAYLVDDLDLDAVVRDINEDRAVSGFPEIKDDQVEHEILERKRYFKSAMKDALNRLPPASLLDAMTFAVDGATCNGEDHAPELIDDLVDSYALEVQGVLEREAENVKMLVQAVRNSAESGESAIQPLIDKIEKVARNWDRLAQPIQLSAKARGIDHDHSNELAYLIRSLAIELFNDHDMLDSSKRLTILIQELFAELPEVKDRLEQDADTHADIQTRRTQAKAEAQKREAEWARAVTYSADVGLVFKDTLSISPDGVVWKANRYPLDAITAVKWGSVRHSVNGVPTGTDYTIILATKNDSAVINLKKESTYPNIINVIETEIANDIWSIDWIPDANAAYYFEPEMQDIEVKNISFASPNGLAELQPVDFSTDKLVAQAS</sequence>
<name>B9TBI7_RICCO</name>
<dbReference type="AlphaFoldDB" id="B9TBI7"/>
<accession>B9TBI7</accession>
<dbReference type="InParanoid" id="B9TBI7"/>
<gene>
    <name evidence="2" type="ORF">RCOM_0434330</name>
</gene>
<feature type="compositionally biased region" description="Pro residues" evidence="1">
    <location>
        <begin position="100"/>
        <end position="115"/>
    </location>
</feature>
<organism evidence="2 3">
    <name type="scientific">Ricinus communis</name>
    <name type="common">Castor bean</name>
    <dbReference type="NCBI Taxonomy" id="3988"/>
    <lineage>
        <taxon>Eukaryota</taxon>
        <taxon>Viridiplantae</taxon>
        <taxon>Streptophyta</taxon>
        <taxon>Embryophyta</taxon>
        <taxon>Tracheophyta</taxon>
        <taxon>Spermatophyta</taxon>
        <taxon>Magnoliopsida</taxon>
        <taxon>eudicotyledons</taxon>
        <taxon>Gunneridae</taxon>
        <taxon>Pentapetalae</taxon>
        <taxon>rosids</taxon>
        <taxon>fabids</taxon>
        <taxon>Malpighiales</taxon>
        <taxon>Euphorbiaceae</taxon>
        <taxon>Acalyphoideae</taxon>
        <taxon>Acalypheae</taxon>
        <taxon>Ricinus</taxon>
    </lineage>
</organism>
<protein>
    <submittedName>
        <fullName evidence="2">Uncharacterized protein</fullName>
    </submittedName>
</protein>
<proteinExistence type="predicted"/>
<dbReference type="EMBL" id="EQ976515">
    <property type="protein sequence ID" value="EEF26778.1"/>
    <property type="molecule type" value="Genomic_DNA"/>
</dbReference>
<evidence type="ECO:0000313" key="3">
    <source>
        <dbReference type="Proteomes" id="UP000008311"/>
    </source>
</evidence>
<reference evidence="3" key="1">
    <citation type="journal article" date="2010" name="Nat. Biotechnol.">
        <title>Draft genome sequence of the oilseed species Ricinus communis.</title>
        <authorList>
            <person name="Chan A.P."/>
            <person name="Crabtree J."/>
            <person name="Zhao Q."/>
            <person name="Lorenzi H."/>
            <person name="Orvis J."/>
            <person name="Puiu D."/>
            <person name="Melake-Berhan A."/>
            <person name="Jones K.M."/>
            <person name="Redman J."/>
            <person name="Chen G."/>
            <person name="Cahoon E.B."/>
            <person name="Gedil M."/>
            <person name="Stanke M."/>
            <person name="Haas B.J."/>
            <person name="Wortman J.R."/>
            <person name="Fraser-Liggett C.M."/>
            <person name="Ravel J."/>
            <person name="Rabinowicz P.D."/>
        </authorList>
    </citation>
    <scope>NUCLEOTIDE SEQUENCE [LARGE SCALE GENOMIC DNA]</scope>
    <source>
        <strain evidence="3">cv. Hale</strain>
    </source>
</reference>
<evidence type="ECO:0000256" key="1">
    <source>
        <dbReference type="SAM" id="MobiDB-lite"/>
    </source>
</evidence>